<feature type="transmembrane region" description="Helical" evidence="6">
    <location>
        <begin position="6"/>
        <end position="27"/>
    </location>
</feature>
<proteinExistence type="predicted"/>
<dbReference type="PANTHER" id="PTHR22913:SF12">
    <property type="entry name" value="MANNURONAN SYNTHASE"/>
    <property type="match status" value="1"/>
</dbReference>
<keyword evidence="4" id="KW-0808">Transferase</keyword>
<comment type="caution">
    <text evidence="7">The sequence shown here is derived from an EMBL/GenBank/DDBJ whole genome shotgun (WGS) entry which is preliminary data.</text>
</comment>
<feature type="transmembrane region" description="Helical" evidence="6">
    <location>
        <begin position="302"/>
        <end position="324"/>
    </location>
</feature>
<keyword evidence="6" id="KW-1133">Transmembrane helix</keyword>
<evidence type="ECO:0000256" key="4">
    <source>
        <dbReference type="ARBA" id="ARBA00022679"/>
    </source>
</evidence>
<dbReference type="CDD" id="cd06423">
    <property type="entry name" value="CESA_like"/>
    <property type="match status" value="1"/>
</dbReference>
<evidence type="ECO:0000256" key="1">
    <source>
        <dbReference type="ARBA" id="ARBA00004236"/>
    </source>
</evidence>
<protein>
    <submittedName>
        <fullName evidence="7">Glycosyltransferase</fullName>
    </submittedName>
</protein>
<dbReference type="PANTHER" id="PTHR22913">
    <property type="entry name" value="HYALURONAN SYNTHASE"/>
    <property type="match status" value="1"/>
</dbReference>
<reference evidence="7 8" key="1">
    <citation type="submission" date="2019-11" db="EMBL/GenBank/DDBJ databases">
        <title>Metabolism of dissolved organic matter in forest soils.</title>
        <authorList>
            <person name="Cyle K.T."/>
            <person name="Wilhelm R.C."/>
            <person name="Martinez C.E."/>
        </authorList>
    </citation>
    <scope>NUCLEOTIDE SEQUENCE [LARGE SCALE GENOMIC DNA]</scope>
    <source>
        <strain evidence="7 8">1N</strain>
    </source>
</reference>
<feature type="transmembrane region" description="Helical" evidence="6">
    <location>
        <begin position="336"/>
        <end position="354"/>
    </location>
</feature>
<evidence type="ECO:0000256" key="5">
    <source>
        <dbReference type="ARBA" id="ARBA00023136"/>
    </source>
</evidence>
<dbReference type="Gene3D" id="3.90.550.10">
    <property type="entry name" value="Spore Coat Polysaccharide Biosynthesis Protein SpsA, Chain A"/>
    <property type="match status" value="1"/>
</dbReference>
<dbReference type="SUPFAM" id="SSF53448">
    <property type="entry name" value="Nucleotide-diphospho-sugar transferases"/>
    <property type="match status" value="1"/>
</dbReference>
<comment type="subcellular location">
    <subcellularLocation>
        <location evidence="1">Cell membrane</location>
    </subcellularLocation>
</comment>
<dbReference type="Pfam" id="PF13641">
    <property type="entry name" value="Glyco_tranf_2_3"/>
    <property type="match status" value="1"/>
</dbReference>
<accession>A0ABX2BT74</accession>
<evidence type="ECO:0000313" key="7">
    <source>
        <dbReference type="EMBL" id="NPT44092.1"/>
    </source>
</evidence>
<dbReference type="InterPro" id="IPR029044">
    <property type="entry name" value="Nucleotide-diphossugar_trans"/>
</dbReference>
<organism evidence="7 8">
    <name type="scientific">Paraburkholderia solitsugae</name>
    <dbReference type="NCBI Taxonomy" id="2675748"/>
    <lineage>
        <taxon>Bacteria</taxon>
        <taxon>Pseudomonadati</taxon>
        <taxon>Pseudomonadota</taxon>
        <taxon>Betaproteobacteria</taxon>
        <taxon>Burkholderiales</taxon>
        <taxon>Burkholderiaceae</taxon>
        <taxon>Paraburkholderia</taxon>
    </lineage>
</organism>
<evidence type="ECO:0000313" key="8">
    <source>
        <dbReference type="Proteomes" id="UP000652198"/>
    </source>
</evidence>
<dbReference type="EMBL" id="WOEY01000089">
    <property type="protein sequence ID" value="NPT44092.1"/>
    <property type="molecule type" value="Genomic_DNA"/>
</dbReference>
<evidence type="ECO:0000256" key="2">
    <source>
        <dbReference type="ARBA" id="ARBA00022475"/>
    </source>
</evidence>
<keyword evidence="5 6" id="KW-0472">Membrane</keyword>
<dbReference type="RefSeq" id="WP_172313919.1">
    <property type="nucleotide sequence ID" value="NZ_WOEY01000089.1"/>
</dbReference>
<dbReference type="Proteomes" id="UP000652198">
    <property type="component" value="Unassembled WGS sequence"/>
</dbReference>
<name>A0ABX2BT74_9BURK</name>
<keyword evidence="6" id="KW-0812">Transmembrane</keyword>
<feature type="transmembrane region" description="Helical" evidence="6">
    <location>
        <begin position="366"/>
        <end position="387"/>
    </location>
</feature>
<keyword evidence="2" id="KW-1003">Cell membrane</keyword>
<evidence type="ECO:0000256" key="6">
    <source>
        <dbReference type="SAM" id="Phobius"/>
    </source>
</evidence>
<sequence length="405" mass="46327">MIDSLVHLIFALPLMVMVMNFGITLLLRLCGKSTFIEKNYELEPKVSVLLPCFNEGEHVFTTIESIIDSDYPLHKIEIIAVDDCSADDTFAWIEQAAKKWPTVRAFRNTVNSGKHHTLSHALSYSSGEILICIDSDCIFDKRAIREMTACFIDETIGAVGGRVGISNSMENILTQCQTLVYYYAFQIMKMSQNWTRNVTCISGCLFAVRREHFEAIEEQVKRRNWFGIGVRDGEDRYMTHLLLLKGLKTYIDITAQCWTAAPSNFKQLFMQQLRWRRSGLRDLFWTLRTFGDNLEVLHPLTVVNILMPGTLTVLWPAMYIYALASGWAAQHLFLDTQVYFGAYVVFGICFNMYIRNRNPEQRINPLIVGSLGLWFIVDSFFTTLVALCTFDVGEWGTRGTSEKKA</sequence>
<keyword evidence="8" id="KW-1185">Reference proteome</keyword>
<evidence type="ECO:0000256" key="3">
    <source>
        <dbReference type="ARBA" id="ARBA00022676"/>
    </source>
</evidence>
<keyword evidence="3" id="KW-0328">Glycosyltransferase</keyword>
<gene>
    <name evidence="7" type="ORF">GNZ12_22845</name>
</gene>